<dbReference type="SMR" id="A0A1Y1HU13"/>
<proteinExistence type="inferred from homology"/>
<dbReference type="PROSITE" id="PS00221">
    <property type="entry name" value="MIP"/>
    <property type="match status" value="1"/>
</dbReference>
<evidence type="ECO:0000256" key="6">
    <source>
        <dbReference type="RuleBase" id="RU000477"/>
    </source>
</evidence>
<feature type="transmembrane region" description="Helical" evidence="7">
    <location>
        <begin position="95"/>
        <end position="118"/>
    </location>
</feature>
<feature type="transmembrane region" description="Helical" evidence="7">
    <location>
        <begin position="168"/>
        <end position="189"/>
    </location>
</feature>
<dbReference type="NCBIfam" id="TIGR00861">
    <property type="entry name" value="MIP"/>
    <property type="match status" value="1"/>
</dbReference>
<dbReference type="OrthoDB" id="3222at2759"/>
<protein>
    <submittedName>
        <fullName evidence="8">Aquaporin</fullName>
    </submittedName>
</protein>
<feature type="transmembrane region" description="Helical" evidence="7">
    <location>
        <begin position="244"/>
        <end position="267"/>
    </location>
</feature>
<dbReference type="InterPro" id="IPR022357">
    <property type="entry name" value="MIP_CS"/>
</dbReference>
<dbReference type="Proteomes" id="UP000054558">
    <property type="component" value="Unassembled WGS sequence"/>
</dbReference>
<dbReference type="CDD" id="cd00333">
    <property type="entry name" value="MIP"/>
    <property type="match status" value="1"/>
</dbReference>
<keyword evidence="3 6" id="KW-0812">Transmembrane</keyword>
<name>A0A1Y1HU13_KLENI</name>
<dbReference type="SUPFAM" id="SSF81338">
    <property type="entry name" value="Aquaporin-like"/>
    <property type="match status" value="1"/>
</dbReference>
<keyword evidence="5 7" id="KW-0472">Membrane</keyword>
<dbReference type="Gene3D" id="1.20.1080.10">
    <property type="entry name" value="Glycerol uptake facilitator protein"/>
    <property type="match status" value="1"/>
</dbReference>
<dbReference type="Pfam" id="PF00230">
    <property type="entry name" value="MIP"/>
    <property type="match status" value="1"/>
</dbReference>
<evidence type="ECO:0000256" key="1">
    <source>
        <dbReference type="ARBA" id="ARBA00004141"/>
    </source>
</evidence>
<dbReference type="PRINTS" id="PR00783">
    <property type="entry name" value="MINTRINSICP"/>
</dbReference>
<dbReference type="AlphaFoldDB" id="A0A1Y1HU13"/>
<sequence>MASSGMHVATGDSVLSVRNFPASSLPANTVSAPPPAGGHHVDLESGFTVKEAHGVHAGAATDHETLQAVGIRRHTFLSKVWQPRALSTPMLWRDVFVEFLSTGLFIFFVISAIVFTNFTFAGGVGLFGIAFAFGITIFVLVYSSAGLSGGHINPAVTFAMFLAGRIDVIKGLLYMCAQVVGAICGAAIVREINTPLYNRVYGGCNFVQSGYTVGGAFSAEVIGTFVLIYTIFAATDPKRSALEVSPHLGVLAPLAIGFSIFVVHIALIPVDGVSINPARSFGPAVVLNDSHIWKDMWIFWVGPLTGAILATFVYEAVIRGGAVKGMQRYIQ</sequence>
<dbReference type="InterPro" id="IPR000425">
    <property type="entry name" value="MIP"/>
</dbReference>
<reference evidence="8 9" key="1">
    <citation type="journal article" date="2014" name="Nat. Commun.">
        <title>Klebsormidium flaccidum genome reveals primary factors for plant terrestrial adaptation.</title>
        <authorList>
            <person name="Hori K."/>
            <person name="Maruyama F."/>
            <person name="Fujisawa T."/>
            <person name="Togashi T."/>
            <person name="Yamamoto N."/>
            <person name="Seo M."/>
            <person name="Sato S."/>
            <person name="Yamada T."/>
            <person name="Mori H."/>
            <person name="Tajima N."/>
            <person name="Moriyama T."/>
            <person name="Ikeuchi M."/>
            <person name="Watanabe M."/>
            <person name="Wada H."/>
            <person name="Kobayashi K."/>
            <person name="Saito M."/>
            <person name="Masuda T."/>
            <person name="Sasaki-Sekimoto Y."/>
            <person name="Mashiguchi K."/>
            <person name="Awai K."/>
            <person name="Shimojima M."/>
            <person name="Masuda S."/>
            <person name="Iwai M."/>
            <person name="Nobusawa T."/>
            <person name="Narise T."/>
            <person name="Kondo S."/>
            <person name="Saito H."/>
            <person name="Sato R."/>
            <person name="Murakawa M."/>
            <person name="Ihara Y."/>
            <person name="Oshima-Yamada Y."/>
            <person name="Ohtaka K."/>
            <person name="Satoh M."/>
            <person name="Sonobe K."/>
            <person name="Ishii M."/>
            <person name="Ohtani R."/>
            <person name="Kanamori-Sato M."/>
            <person name="Honoki R."/>
            <person name="Miyazaki D."/>
            <person name="Mochizuki H."/>
            <person name="Umetsu J."/>
            <person name="Higashi K."/>
            <person name="Shibata D."/>
            <person name="Kamiya Y."/>
            <person name="Sato N."/>
            <person name="Nakamura Y."/>
            <person name="Tabata S."/>
            <person name="Ida S."/>
            <person name="Kurokawa K."/>
            <person name="Ohta H."/>
        </authorList>
    </citation>
    <scope>NUCLEOTIDE SEQUENCE [LARGE SCALE GENOMIC DNA]</scope>
    <source>
        <strain evidence="8 9">NIES-2285</strain>
    </source>
</reference>
<keyword evidence="4 7" id="KW-1133">Transmembrane helix</keyword>
<dbReference type="GO" id="GO:0005886">
    <property type="term" value="C:plasma membrane"/>
    <property type="evidence" value="ECO:0000318"/>
    <property type="project" value="GO_Central"/>
</dbReference>
<evidence type="ECO:0000256" key="3">
    <source>
        <dbReference type="ARBA" id="ARBA00022692"/>
    </source>
</evidence>
<dbReference type="InterPro" id="IPR023271">
    <property type="entry name" value="Aquaporin-like"/>
</dbReference>
<dbReference type="OMA" id="HHTLRTE"/>
<dbReference type="STRING" id="105231.A0A1Y1HU13"/>
<feature type="transmembrane region" description="Helical" evidence="7">
    <location>
        <begin position="124"/>
        <end position="147"/>
    </location>
</feature>
<evidence type="ECO:0000313" key="9">
    <source>
        <dbReference type="Proteomes" id="UP000054558"/>
    </source>
</evidence>
<evidence type="ECO:0000256" key="5">
    <source>
        <dbReference type="ARBA" id="ARBA00023136"/>
    </source>
</evidence>
<feature type="transmembrane region" description="Helical" evidence="7">
    <location>
        <begin position="297"/>
        <end position="318"/>
    </location>
</feature>
<dbReference type="GO" id="GO:0015250">
    <property type="term" value="F:water channel activity"/>
    <property type="evidence" value="ECO:0000318"/>
    <property type="project" value="GO_Central"/>
</dbReference>
<accession>A0A1Y1HU13</accession>
<evidence type="ECO:0000256" key="4">
    <source>
        <dbReference type="ARBA" id="ARBA00022989"/>
    </source>
</evidence>
<comment type="similarity">
    <text evidence="6">Belongs to the MIP/aquaporin (TC 1.A.8) family.</text>
</comment>
<feature type="transmembrane region" description="Helical" evidence="7">
    <location>
        <begin position="209"/>
        <end position="232"/>
    </location>
</feature>
<dbReference type="EMBL" id="DF236993">
    <property type="protein sequence ID" value="GAQ80027.1"/>
    <property type="molecule type" value="Genomic_DNA"/>
</dbReference>
<gene>
    <name evidence="8" type="ORF">KFL_000440280</name>
</gene>
<comment type="subcellular location">
    <subcellularLocation>
        <location evidence="1">Membrane</location>
        <topology evidence="1">Multi-pass membrane protein</topology>
    </subcellularLocation>
</comment>
<evidence type="ECO:0000256" key="7">
    <source>
        <dbReference type="SAM" id="Phobius"/>
    </source>
</evidence>
<organism evidence="8 9">
    <name type="scientific">Klebsormidium nitens</name>
    <name type="common">Green alga</name>
    <name type="synonym">Ulothrix nitens</name>
    <dbReference type="NCBI Taxonomy" id="105231"/>
    <lineage>
        <taxon>Eukaryota</taxon>
        <taxon>Viridiplantae</taxon>
        <taxon>Streptophyta</taxon>
        <taxon>Klebsormidiophyceae</taxon>
        <taxon>Klebsormidiales</taxon>
        <taxon>Klebsormidiaceae</taxon>
        <taxon>Klebsormidium</taxon>
    </lineage>
</organism>
<dbReference type="PANTHER" id="PTHR45687">
    <property type="entry name" value="AQUAPORIN OR AQUAGLYCEROPORIN RELATED"/>
    <property type="match status" value="1"/>
</dbReference>
<evidence type="ECO:0000313" key="8">
    <source>
        <dbReference type="EMBL" id="GAQ80027.1"/>
    </source>
</evidence>
<dbReference type="InterPro" id="IPR034294">
    <property type="entry name" value="Aquaporin_transptr"/>
</dbReference>
<keyword evidence="9" id="KW-1185">Reference proteome</keyword>
<evidence type="ECO:0000256" key="2">
    <source>
        <dbReference type="ARBA" id="ARBA00022448"/>
    </source>
</evidence>
<keyword evidence="2 6" id="KW-0813">Transport</keyword>